<feature type="region of interest" description="Disordered" evidence="1">
    <location>
        <begin position="125"/>
        <end position="153"/>
    </location>
</feature>
<evidence type="ECO:0000256" key="2">
    <source>
        <dbReference type="SAM" id="SignalP"/>
    </source>
</evidence>
<dbReference type="PANTHER" id="PTHR37507:SF2">
    <property type="entry name" value="SPORULATION PROTEIN YDCC"/>
    <property type="match status" value="1"/>
</dbReference>
<protein>
    <submittedName>
        <fullName evidence="3">Uncharacterized protein</fullName>
    </submittedName>
</protein>
<proteinExistence type="predicted"/>
<dbReference type="EMBL" id="NMVQ01000010">
    <property type="protein sequence ID" value="OYO22707.1"/>
    <property type="molecule type" value="Genomic_DNA"/>
</dbReference>
<evidence type="ECO:0000256" key="1">
    <source>
        <dbReference type="SAM" id="MobiDB-lite"/>
    </source>
</evidence>
<dbReference type="AlphaFoldDB" id="A0A255H4Z7"/>
<name>A0A255H4Z7_9ACTN</name>
<sequence>MALVDRYPIVRWGVPVAAAATVFAAVAAPQAFADPALPERTAQQLLVDLQNPTDTSFSGTVETRTDLGLPALPVGANDGYAALLNGTNTLRVWQDGKERSKVSLIASGAETTTVRNEAEVWQWSSKDKKAVHATHQPRPQRETPAEAPKTPDEAAQRVLAQLDPSTEVSVGRTSRVAGRSAYELVLDPKSQQTLVGKVTIAVDSQTHNPLRVEVWPSGKAAPAIRVGFTQIDFADPAASTFRFSPPAGAEVVEKSAADKKDEPKGERPARPQPKSVGEGWERVTVTAMPKLPANTDPSVQRRAQYSGKAADWQQLVQSLTTVSGSWGSGKVLNTALVTVVVTEDGRVAAGSVPTDRVVAALAG</sequence>
<gene>
    <name evidence="3" type="ORF">CGZ93_07615</name>
</gene>
<dbReference type="Gene3D" id="2.50.20.10">
    <property type="entry name" value="Lipoprotein localisation LolA/LolB/LppX"/>
    <property type="match status" value="1"/>
</dbReference>
<accession>A0A255H4Z7</accession>
<dbReference type="Proteomes" id="UP000216311">
    <property type="component" value="Unassembled WGS sequence"/>
</dbReference>
<dbReference type="PANTHER" id="PTHR37507">
    <property type="entry name" value="SPORULATION PROTEIN YDCC"/>
    <property type="match status" value="1"/>
</dbReference>
<dbReference type="InterPro" id="IPR052944">
    <property type="entry name" value="Sporulation_related"/>
</dbReference>
<feature type="chain" id="PRO_5013259523" evidence="2">
    <location>
        <begin position="34"/>
        <end position="363"/>
    </location>
</feature>
<feature type="compositionally biased region" description="Basic and acidic residues" evidence="1">
    <location>
        <begin position="139"/>
        <end position="153"/>
    </location>
</feature>
<feature type="signal peptide" evidence="2">
    <location>
        <begin position="1"/>
        <end position="33"/>
    </location>
</feature>
<feature type="compositionally biased region" description="Basic and acidic residues" evidence="1">
    <location>
        <begin position="251"/>
        <end position="269"/>
    </location>
</feature>
<keyword evidence="4" id="KW-1185">Reference proteome</keyword>
<evidence type="ECO:0000313" key="4">
    <source>
        <dbReference type="Proteomes" id="UP000216311"/>
    </source>
</evidence>
<dbReference type="SUPFAM" id="SSF89392">
    <property type="entry name" value="Prokaryotic lipoproteins and lipoprotein localization factors"/>
    <property type="match status" value="1"/>
</dbReference>
<dbReference type="InterPro" id="IPR029046">
    <property type="entry name" value="LolA/LolB/LppX"/>
</dbReference>
<organism evidence="3 4">
    <name type="scientific">Enemella dayhoffiae</name>
    <dbReference type="NCBI Taxonomy" id="2016507"/>
    <lineage>
        <taxon>Bacteria</taxon>
        <taxon>Bacillati</taxon>
        <taxon>Actinomycetota</taxon>
        <taxon>Actinomycetes</taxon>
        <taxon>Propionibacteriales</taxon>
        <taxon>Propionibacteriaceae</taxon>
        <taxon>Enemella</taxon>
    </lineage>
</organism>
<comment type="caution">
    <text evidence="3">The sequence shown here is derived from an EMBL/GenBank/DDBJ whole genome shotgun (WGS) entry which is preliminary data.</text>
</comment>
<keyword evidence="2" id="KW-0732">Signal</keyword>
<reference evidence="3 4" key="1">
    <citation type="submission" date="2017-07" db="EMBL/GenBank/DDBJ databases">
        <title>Draft whole genome sequences of clinical Proprionibacteriaceae strains.</title>
        <authorList>
            <person name="Bernier A.-M."/>
            <person name="Bernard K."/>
            <person name="Domingo M.-C."/>
        </authorList>
    </citation>
    <scope>NUCLEOTIDE SEQUENCE [LARGE SCALE GENOMIC DNA]</scope>
    <source>
        <strain evidence="3 4">NML 130396</strain>
    </source>
</reference>
<evidence type="ECO:0000313" key="3">
    <source>
        <dbReference type="EMBL" id="OYO22707.1"/>
    </source>
</evidence>
<dbReference type="OrthoDB" id="4822274at2"/>
<feature type="region of interest" description="Disordered" evidence="1">
    <location>
        <begin position="249"/>
        <end position="280"/>
    </location>
</feature>
<dbReference type="RefSeq" id="WP_094363552.1">
    <property type="nucleotide sequence ID" value="NZ_NMVQ01000010.1"/>
</dbReference>